<comment type="caution">
    <text evidence="4">The sequence shown here is derived from an EMBL/GenBank/DDBJ whole genome shotgun (WGS) entry which is preliminary data.</text>
</comment>
<dbReference type="PROSITE" id="PS50088">
    <property type="entry name" value="ANK_REPEAT"/>
    <property type="match status" value="1"/>
</dbReference>
<dbReference type="SMART" id="SM00248">
    <property type="entry name" value="ANK"/>
    <property type="match status" value="5"/>
</dbReference>
<dbReference type="PANTHER" id="PTHR24173:SF74">
    <property type="entry name" value="ANKYRIN REPEAT DOMAIN-CONTAINING PROTEIN 16"/>
    <property type="match status" value="1"/>
</dbReference>
<proteinExistence type="predicted"/>
<dbReference type="PRINTS" id="PR01415">
    <property type="entry name" value="ANKYRIN"/>
</dbReference>
<dbReference type="Proteomes" id="UP000316759">
    <property type="component" value="Unassembled WGS sequence"/>
</dbReference>
<dbReference type="SUPFAM" id="SSF48403">
    <property type="entry name" value="Ankyrin repeat"/>
    <property type="match status" value="1"/>
</dbReference>
<dbReference type="PROSITE" id="PS50297">
    <property type="entry name" value="ANK_REP_REGION"/>
    <property type="match status" value="1"/>
</dbReference>
<accession>A0A504YW31</accession>
<evidence type="ECO:0000256" key="1">
    <source>
        <dbReference type="ARBA" id="ARBA00022737"/>
    </source>
</evidence>
<evidence type="ECO:0000313" key="4">
    <source>
        <dbReference type="EMBL" id="TPP64506.1"/>
    </source>
</evidence>
<keyword evidence="1" id="KW-0677">Repeat</keyword>
<dbReference type="EMBL" id="SUNJ01004347">
    <property type="protein sequence ID" value="TPP64506.1"/>
    <property type="molecule type" value="Genomic_DNA"/>
</dbReference>
<evidence type="ECO:0000256" key="2">
    <source>
        <dbReference type="ARBA" id="ARBA00023043"/>
    </source>
</evidence>
<evidence type="ECO:0000256" key="3">
    <source>
        <dbReference type="PROSITE-ProRule" id="PRU00023"/>
    </source>
</evidence>
<name>A0A504YW31_FASGI</name>
<dbReference type="OrthoDB" id="4772757at2759"/>
<sequence length="261" mass="28273">MTTTLMDLNANTVKQVFSAIENNQPELAIQIVASLPVKELRQQIWQSRQPHSSNQGDTPLHIAAREGHVSVLQAAHVDEATFTCLNYHRKQPLHEAAQTGRANCVAFLLDVAKVPVDCLKRADWTPMMLACAGPGREGSATDVASYVECVRILLEHGADLTFTNKDGWNCLQLACRANCKPIVSMLLDHRPQLINSRTHNGRTCLHCVVSGANDSDCVCSVSAESLTSCHDSSSCTCSCCVVHCLLHLAPSLLVTPDSCGT</sequence>
<dbReference type="PANTHER" id="PTHR24173">
    <property type="entry name" value="ANKYRIN REPEAT CONTAINING"/>
    <property type="match status" value="1"/>
</dbReference>
<feature type="repeat" description="ANK" evidence="3">
    <location>
        <begin position="55"/>
        <end position="73"/>
    </location>
</feature>
<dbReference type="AlphaFoldDB" id="A0A504YW31"/>
<reference evidence="4 5" key="1">
    <citation type="submission" date="2019-04" db="EMBL/GenBank/DDBJ databases">
        <title>Annotation for the trematode Fasciola gigantica.</title>
        <authorList>
            <person name="Choi Y.-J."/>
        </authorList>
    </citation>
    <scope>NUCLEOTIDE SEQUENCE [LARGE SCALE GENOMIC DNA]</scope>
    <source>
        <strain evidence="4">Uganda_cow_1</strain>
    </source>
</reference>
<protein>
    <submittedName>
        <fullName evidence="4">Uncharacterized protein</fullName>
    </submittedName>
</protein>
<dbReference type="InterPro" id="IPR002110">
    <property type="entry name" value="Ankyrin_rpt"/>
</dbReference>
<organism evidence="4 5">
    <name type="scientific">Fasciola gigantica</name>
    <name type="common">Giant liver fluke</name>
    <dbReference type="NCBI Taxonomy" id="46835"/>
    <lineage>
        <taxon>Eukaryota</taxon>
        <taxon>Metazoa</taxon>
        <taxon>Spiralia</taxon>
        <taxon>Lophotrochozoa</taxon>
        <taxon>Platyhelminthes</taxon>
        <taxon>Trematoda</taxon>
        <taxon>Digenea</taxon>
        <taxon>Plagiorchiida</taxon>
        <taxon>Echinostomata</taxon>
        <taxon>Echinostomatoidea</taxon>
        <taxon>Fasciolidae</taxon>
        <taxon>Fasciola</taxon>
    </lineage>
</organism>
<keyword evidence="2 3" id="KW-0040">ANK repeat</keyword>
<evidence type="ECO:0000313" key="5">
    <source>
        <dbReference type="Proteomes" id="UP000316759"/>
    </source>
</evidence>
<gene>
    <name evidence="4" type="ORF">FGIG_04920</name>
</gene>
<dbReference type="InterPro" id="IPR036770">
    <property type="entry name" value="Ankyrin_rpt-contain_sf"/>
</dbReference>
<dbReference type="Pfam" id="PF12796">
    <property type="entry name" value="Ank_2"/>
    <property type="match status" value="2"/>
</dbReference>
<dbReference type="STRING" id="46835.A0A504YW31"/>
<keyword evidence="5" id="KW-1185">Reference proteome</keyword>
<dbReference type="Gene3D" id="1.25.40.20">
    <property type="entry name" value="Ankyrin repeat-containing domain"/>
    <property type="match status" value="2"/>
</dbReference>